<proteinExistence type="predicted"/>
<dbReference type="InterPro" id="IPR036282">
    <property type="entry name" value="Glutathione-S-Trfase_C_sf"/>
</dbReference>
<dbReference type="SUPFAM" id="SSF47616">
    <property type="entry name" value="GST C-terminal domain-like"/>
    <property type="match status" value="1"/>
</dbReference>
<dbReference type="EMBL" id="MLJW01000126">
    <property type="protein sequence ID" value="OIQ97900.1"/>
    <property type="molecule type" value="Genomic_DNA"/>
</dbReference>
<dbReference type="CDD" id="cd03206">
    <property type="entry name" value="GST_C_7"/>
    <property type="match status" value="1"/>
</dbReference>
<dbReference type="Gene3D" id="3.40.30.10">
    <property type="entry name" value="Glutaredoxin"/>
    <property type="match status" value="1"/>
</dbReference>
<dbReference type="PROSITE" id="PS50405">
    <property type="entry name" value="GST_CTER"/>
    <property type="match status" value="1"/>
</dbReference>
<comment type="caution">
    <text evidence="3">The sequence shown here is derived from an EMBL/GenBank/DDBJ whole genome shotgun (WGS) entry which is preliminary data.</text>
</comment>
<reference evidence="3" key="1">
    <citation type="submission" date="2016-10" db="EMBL/GenBank/DDBJ databases">
        <title>Sequence of Gallionella enrichment culture.</title>
        <authorList>
            <person name="Poehlein A."/>
            <person name="Muehling M."/>
            <person name="Daniel R."/>
        </authorList>
    </citation>
    <scope>NUCLEOTIDE SEQUENCE</scope>
</reference>
<dbReference type="PANTHER" id="PTHR44051:SF2">
    <property type="entry name" value="HYPOTHETICAL GLUTATHIONE S-TRANSFERASE LIKE PROTEIN"/>
    <property type="match status" value="1"/>
</dbReference>
<dbReference type="InterPro" id="IPR036249">
    <property type="entry name" value="Thioredoxin-like_sf"/>
</dbReference>
<dbReference type="AlphaFoldDB" id="A0A1J5S0T4"/>
<dbReference type="Pfam" id="PF13410">
    <property type="entry name" value="GST_C_2"/>
    <property type="match status" value="1"/>
</dbReference>
<dbReference type="SFLD" id="SFLDG00358">
    <property type="entry name" value="Main_(cytGST)"/>
    <property type="match status" value="1"/>
</dbReference>
<protein>
    <submittedName>
        <fullName evidence="3">Dichloromethane dehalogenase</fullName>
        <ecNumber evidence="3">4.5.1.3</ecNumber>
    </submittedName>
</protein>
<sequence length="203" mass="22412">MSAPSLILYGTPLSGHAHRVESFLRLLNLPYDYRDTPADRRKQPDFLALNPLGEIPVLVDGDLVLADSNAILVYLARRYAPDSRWYSADPVIAAHIQRWLAIGSCEVRTGPALARAICLFKRGGHLDEAQAIARKLLVLMDGHLAGRAWLADAVPTIADLSCYPYVARAPEGDVPLEPYPQVRAWLERVEALPGFPPMARAPR</sequence>
<dbReference type="InterPro" id="IPR010987">
    <property type="entry name" value="Glutathione-S-Trfase_C-like"/>
</dbReference>
<evidence type="ECO:0000259" key="2">
    <source>
        <dbReference type="PROSITE" id="PS50405"/>
    </source>
</evidence>
<evidence type="ECO:0000313" key="3">
    <source>
        <dbReference type="EMBL" id="OIQ97900.1"/>
    </source>
</evidence>
<gene>
    <name evidence="3" type="primary">dcmA_1</name>
    <name evidence="3" type="ORF">GALL_200820</name>
</gene>
<dbReference type="GO" id="GO:0018834">
    <property type="term" value="F:dichloromethane dehalogenase activity"/>
    <property type="evidence" value="ECO:0007669"/>
    <property type="project" value="UniProtKB-EC"/>
</dbReference>
<dbReference type="SUPFAM" id="SSF52833">
    <property type="entry name" value="Thioredoxin-like"/>
    <property type="match status" value="1"/>
</dbReference>
<dbReference type="InterPro" id="IPR040079">
    <property type="entry name" value="Glutathione_S-Trfase"/>
</dbReference>
<dbReference type="SFLD" id="SFLDS00019">
    <property type="entry name" value="Glutathione_Transferase_(cytos"/>
    <property type="match status" value="1"/>
</dbReference>
<organism evidence="3">
    <name type="scientific">mine drainage metagenome</name>
    <dbReference type="NCBI Taxonomy" id="410659"/>
    <lineage>
        <taxon>unclassified sequences</taxon>
        <taxon>metagenomes</taxon>
        <taxon>ecological metagenomes</taxon>
    </lineage>
</organism>
<dbReference type="Gene3D" id="1.20.1050.10">
    <property type="match status" value="1"/>
</dbReference>
<dbReference type="Pfam" id="PF13417">
    <property type="entry name" value="GST_N_3"/>
    <property type="match status" value="1"/>
</dbReference>
<evidence type="ECO:0000259" key="1">
    <source>
        <dbReference type="PROSITE" id="PS50404"/>
    </source>
</evidence>
<accession>A0A1J5S0T4</accession>
<feature type="domain" description="GST C-terminal" evidence="2">
    <location>
        <begin position="89"/>
        <end position="203"/>
    </location>
</feature>
<dbReference type="EC" id="4.5.1.3" evidence="3"/>
<name>A0A1J5S0T4_9ZZZZ</name>
<dbReference type="PROSITE" id="PS50404">
    <property type="entry name" value="GST_NTER"/>
    <property type="match status" value="1"/>
</dbReference>
<dbReference type="PANTHER" id="PTHR44051">
    <property type="entry name" value="GLUTATHIONE S-TRANSFERASE-RELATED"/>
    <property type="match status" value="1"/>
</dbReference>
<feature type="domain" description="GST N-terminal" evidence="1">
    <location>
        <begin position="4"/>
        <end position="83"/>
    </location>
</feature>
<dbReference type="InterPro" id="IPR004045">
    <property type="entry name" value="Glutathione_S-Trfase_N"/>
</dbReference>
<keyword evidence="3" id="KW-0456">Lyase</keyword>